<evidence type="ECO:0000313" key="2">
    <source>
        <dbReference type="EMBL" id="EPJ40002.1"/>
    </source>
</evidence>
<dbReference type="AlphaFoldDB" id="S4N0N4"/>
<dbReference type="Proteomes" id="UP000015001">
    <property type="component" value="Unassembled WGS sequence"/>
</dbReference>
<gene>
    <name evidence="2" type="ORF">STAFG_2946</name>
</gene>
<sequence>MAVRVAPSGPCRICGAAALRLPGAAALRPARRVPRPAIRSRRARSAGPGMSRWWGGGGRRGRCRRGAG</sequence>
<protein>
    <submittedName>
        <fullName evidence="2">Uncharacterized protein</fullName>
    </submittedName>
</protein>
<proteinExistence type="predicted"/>
<dbReference type="HOGENOM" id="CLU_2792012_0_0_11"/>
<feature type="region of interest" description="Disordered" evidence="1">
    <location>
        <begin position="35"/>
        <end position="68"/>
    </location>
</feature>
<organism evidence="2 3">
    <name type="scientific">Streptomyces afghaniensis 772</name>
    <dbReference type="NCBI Taxonomy" id="1283301"/>
    <lineage>
        <taxon>Bacteria</taxon>
        <taxon>Bacillati</taxon>
        <taxon>Actinomycetota</taxon>
        <taxon>Actinomycetes</taxon>
        <taxon>Kitasatosporales</taxon>
        <taxon>Streptomycetaceae</taxon>
        <taxon>Streptomyces</taxon>
    </lineage>
</organism>
<feature type="compositionally biased region" description="Basic residues" evidence="1">
    <location>
        <begin position="59"/>
        <end position="68"/>
    </location>
</feature>
<comment type="caution">
    <text evidence="2">The sequence shown here is derived from an EMBL/GenBank/DDBJ whole genome shotgun (WGS) entry which is preliminary data.</text>
</comment>
<reference evidence="2 3" key="1">
    <citation type="submission" date="2013-02" db="EMBL/GenBank/DDBJ databases">
        <title>Draft Genome Sequence of Streptomyces afghaniensis, Which Produces Compounds of the Julimycin B-Complex.</title>
        <authorList>
            <person name="Gruening B.A."/>
            <person name="Praeg A."/>
            <person name="Erxleben A."/>
            <person name="Guenther S."/>
            <person name="Fiedler H.-P."/>
            <person name="Goodfellow M."/>
            <person name="Mueller M."/>
        </authorList>
    </citation>
    <scope>NUCLEOTIDE SEQUENCE [LARGE SCALE GENOMIC DNA]</scope>
    <source>
        <strain evidence="2 3">772</strain>
    </source>
</reference>
<name>S4N0N4_9ACTN</name>
<accession>S4N0N4</accession>
<evidence type="ECO:0000313" key="3">
    <source>
        <dbReference type="Proteomes" id="UP000015001"/>
    </source>
</evidence>
<feature type="compositionally biased region" description="Basic residues" evidence="1">
    <location>
        <begin position="35"/>
        <end position="44"/>
    </location>
</feature>
<keyword evidence="3" id="KW-1185">Reference proteome</keyword>
<dbReference type="EMBL" id="AOPY01001394">
    <property type="protein sequence ID" value="EPJ40002.1"/>
    <property type="molecule type" value="Genomic_DNA"/>
</dbReference>
<evidence type="ECO:0000256" key="1">
    <source>
        <dbReference type="SAM" id="MobiDB-lite"/>
    </source>
</evidence>